<dbReference type="EC" id="7.2.2.21" evidence="11"/>
<evidence type="ECO:0000256" key="6">
    <source>
        <dbReference type="ARBA" id="ARBA00022741"/>
    </source>
</evidence>
<dbReference type="Pfam" id="PF00122">
    <property type="entry name" value="E1-E2_ATPase"/>
    <property type="match status" value="1"/>
</dbReference>
<dbReference type="InterPro" id="IPR023299">
    <property type="entry name" value="ATPase_P-typ_cyto_dom_N"/>
</dbReference>
<evidence type="ECO:0000256" key="11">
    <source>
        <dbReference type="ARBA" id="ARBA00039103"/>
    </source>
</evidence>
<dbReference type="GO" id="GO:0005524">
    <property type="term" value="F:ATP binding"/>
    <property type="evidence" value="ECO:0007669"/>
    <property type="project" value="UniProtKB-UniRule"/>
</dbReference>
<keyword evidence="6 13" id="KW-0547">Nucleotide-binding</keyword>
<feature type="domain" description="HMA" evidence="14">
    <location>
        <begin position="11"/>
        <end position="80"/>
    </location>
</feature>
<dbReference type="EMBL" id="FNZK01000009">
    <property type="protein sequence ID" value="SEJ52074.1"/>
    <property type="molecule type" value="Genomic_DNA"/>
</dbReference>
<dbReference type="Pfam" id="PF00702">
    <property type="entry name" value="Hydrolase"/>
    <property type="match status" value="1"/>
</dbReference>
<accession>A0A1H6ZIW2</accession>
<keyword evidence="4 13" id="KW-0812">Transmembrane</keyword>
<comment type="subcellular location">
    <subcellularLocation>
        <location evidence="13">Cell membrane</location>
    </subcellularLocation>
    <subcellularLocation>
        <location evidence="1">Membrane</location>
        <topology evidence="1">Multi-pass membrane protein</topology>
    </subcellularLocation>
</comment>
<keyword evidence="8" id="KW-1278">Translocase</keyword>
<name>A0A1H6ZIW2_9FIRM</name>
<dbReference type="Gene3D" id="3.40.50.1000">
    <property type="entry name" value="HAD superfamily/HAD-like"/>
    <property type="match status" value="1"/>
</dbReference>
<keyword evidence="16" id="KW-1185">Reference proteome</keyword>
<feature type="transmembrane region" description="Helical" evidence="13">
    <location>
        <begin position="650"/>
        <end position="671"/>
    </location>
</feature>
<evidence type="ECO:0000256" key="12">
    <source>
        <dbReference type="ARBA" id="ARBA00049338"/>
    </source>
</evidence>
<evidence type="ECO:0000256" key="13">
    <source>
        <dbReference type="RuleBase" id="RU362081"/>
    </source>
</evidence>
<keyword evidence="7 13" id="KW-0067">ATP-binding</keyword>
<dbReference type="InterPro" id="IPR023214">
    <property type="entry name" value="HAD_sf"/>
</dbReference>
<organism evidence="15 16">
    <name type="scientific">Propionispira arboris</name>
    <dbReference type="NCBI Taxonomy" id="84035"/>
    <lineage>
        <taxon>Bacteria</taxon>
        <taxon>Bacillati</taxon>
        <taxon>Bacillota</taxon>
        <taxon>Negativicutes</taxon>
        <taxon>Selenomonadales</taxon>
        <taxon>Selenomonadaceae</taxon>
        <taxon>Propionispira</taxon>
    </lineage>
</organism>
<keyword evidence="9 13" id="KW-1133">Transmembrane helix</keyword>
<keyword evidence="10 13" id="KW-0472">Membrane</keyword>
<sequence>MDKKQNDEGMRQQIYSIENLGCAHCAGQMEEKIKNLPGIENVSITFTTKQLKIVAKEPDEYLSVIREICTSIEEDVKIVPKVLRKNKHQENRQDWMVWEVGIGAVLFFMNAVLDIIPDTFVLAVYVLDYVLVGGRIVRKALLNIVHGKVFDENFLMMIATLGAFAIGEYPEAVGVMLFYRIGEYFEDRAVAKSRSQIMDAIDLRPETVQRIVGTDSEVMAAEDAKVGDILLVRAGDRIPLDSVVVDGASRIDTSPITGEPVPVAAVIGTSLVSGSVNLSGVLKIRVVKVLAESMVSRILASVENAAATKPTIDRFITRFARIYTPVVVLAAVAVAVIPSLVTGNWNYWIYTALTFLVISCPCALVLSVPLAFFSGIGAGSKQSILFKGGTALEALNKVKHIIFDKTGTITEGNFIVQQIVPVGPITADELLALTASCESQSSHPIANSIFSAAREKNLELVNFAAIEETAGQGLKVRFADKFVLCGNRVLLEKAGIDLTSVQKTLYGTEVFVAADGLLLGYLVLADTVKPGAKIVIEEIKRMGIGVTMLTGDSQESASAIAAVTGIGEVRASLLPQDKFDELTKIRDKYGAVMFIGDGINDAPVLAGADCGAAMGSGADAAIEAADVVFMTSKLEAVLQSLQIARNTNKIAWQNVVFALIVKIMVLVLGLAGFASMWFAVFADTGVAMLCVLNAIRILYIKNSNPQFNASITASDA</sequence>
<dbReference type="GO" id="GO:0008551">
    <property type="term" value="F:P-type cadmium transporter activity"/>
    <property type="evidence" value="ECO:0007669"/>
    <property type="project" value="UniProtKB-EC"/>
</dbReference>
<dbReference type="NCBIfam" id="TIGR01525">
    <property type="entry name" value="ATPase-IB_hvy"/>
    <property type="match status" value="1"/>
</dbReference>
<dbReference type="InterPro" id="IPR006121">
    <property type="entry name" value="HMA_dom"/>
</dbReference>
<dbReference type="GO" id="GO:0016887">
    <property type="term" value="F:ATP hydrolysis activity"/>
    <property type="evidence" value="ECO:0007669"/>
    <property type="project" value="InterPro"/>
</dbReference>
<evidence type="ECO:0000256" key="10">
    <source>
        <dbReference type="ARBA" id="ARBA00023136"/>
    </source>
</evidence>
<dbReference type="InterPro" id="IPR036412">
    <property type="entry name" value="HAD-like_sf"/>
</dbReference>
<reference evidence="15 16" key="1">
    <citation type="submission" date="2016-10" db="EMBL/GenBank/DDBJ databases">
        <authorList>
            <person name="de Groot N.N."/>
        </authorList>
    </citation>
    <scope>NUCLEOTIDE SEQUENCE [LARGE SCALE GENOMIC DNA]</scope>
    <source>
        <strain evidence="15 16">DSM 2179</strain>
    </source>
</reference>
<dbReference type="InterPro" id="IPR027256">
    <property type="entry name" value="P-typ_ATPase_IB"/>
</dbReference>
<evidence type="ECO:0000259" key="14">
    <source>
        <dbReference type="PROSITE" id="PS50846"/>
    </source>
</evidence>
<dbReference type="InterPro" id="IPR018303">
    <property type="entry name" value="ATPase_P-typ_P_site"/>
</dbReference>
<dbReference type="SUPFAM" id="SSF55008">
    <property type="entry name" value="HMA, heavy metal-associated domain"/>
    <property type="match status" value="1"/>
</dbReference>
<dbReference type="SFLD" id="SFLDF00027">
    <property type="entry name" value="p-type_atpase"/>
    <property type="match status" value="1"/>
</dbReference>
<dbReference type="CDD" id="cd00371">
    <property type="entry name" value="HMA"/>
    <property type="match status" value="1"/>
</dbReference>
<evidence type="ECO:0000256" key="4">
    <source>
        <dbReference type="ARBA" id="ARBA00022692"/>
    </source>
</evidence>
<dbReference type="PROSITE" id="PS50846">
    <property type="entry name" value="HMA_2"/>
    <property type="match status" value="1"/>
</dbReference>
<dbReference type="PANTHER" id="PTHR48085">
    <property type="entry name" value="CADMIUM/ZINC-TRANSPORTING ATPASE HMA2-RELATED"/>
    <property type="match status" value="1"/>
</dbReference>
<dbReference type="AlphaFoldDB" id="A0A1H6ZIW2"/>
<dbReference type="Gene3D" id="3.30.70.100">
    <property type="match status" value="1"/>
</dbReference>
<feature type="transmembrane region" description="Helical" evidence="13">
    <location>
        <begin position="322"/>
        <end position="341"/>
    </location>
</feature>
<evidence type="ECO:0000256" key="8">
    <source>
        <dbReference type="ARBA" id="ARBA00022967"/>
    </source>
</evidence>
<evidence type="ECO:0000256" key="1">
    <source>
        <dbReference type="ARBA" id="ARBA00004141"/>
    </source>
</evidence>
<dbReference type="STRING" id="84035.SAMN05660742_10999"/>
<dbReference type="GO" id="GO:0046872">
    <property type="term" value="F:metal ion binding"/>
    <property type="evidence" value="ECO:0007669"/>
    <property type="project" value="UniProtKB-KW"/>
</dbReference>
<evidence type="ECO:0000256" key="9">
    <source>
        <dbReference type="ARBA" id="ARBA00022989"/>
    </source>
</evidence>
<comment type="similarity">
    <text evidence="2 13">Belongs to the cation transport ATPase (P-type) (TC 3.A.3) family. Type IB subfamily.</text>
</comment>
<keyword evidence="5 13" id="KW-0479">Metal-binding</keyword>
<evidence type="ECO:0000313" key="16">
    <source>
        <dbReference type="Proteomes" id="UP000199662"/>
    </source>
</evidence>
<dbReference type="GO" id="GO:0005886">
    <property type="term" value="C:plasma membrane"/>
    <property type="evidence" value="ECO:0007669"/>
    <property type="project" value="UniProtKB-SubCell"/>
</dbReference>
<comment type="catalytic activity">
    <reaction evidence="12">
        <text>Cd(2+)(in) + ATP + H2O = Cd(2+)(out) + ADP + phosphate + H(+)</text>
        <dbReference type="Rhea" id="RHEA:12132"/>
        <dbReference type="ChEBI" id="CHEBI:15377"/>
        <dbReference type="ChEBI" id="CHEBI:15378"/>
        <dbReference type="ChEBI" id="CHEBI:30616"/>
        <dbReference type="ChEBI" id="CHEBI:43474"/>
        <dbReference type="ChEBI" id="CHEBI:48775"/>
        <dbReference type="ChEBI" id="CHEBI:456216"/>
        <dbReference type="EC" id="7.2.2.21"/>
    </reaction>
</comment>
<dbReference type="InterPro" id="IPR023298">
    <property type="entry name" value="ATPase_P-typ_TM_dom_sf"/>
</dbReference>
<dbReference type="Gene3D" id="2.70.150.10">
    <property type="entry name" value="Calcium-transporting ATPase, cytoplasmic transduction domain A"/>
    <property type="match status" value="1"/>
</dbReference>
<dbReference type="SUPFAM" id="SSF81653">
    <property type="entry name" value="Calcium ATPase, transduction domain A"/>
    <property type="match status" value="1"/>
</dbReference>
<feature type="transmembrane region" description="Helical" evidence="13">
    <location>
        <begin position="677"/>
        <end position="699"/>
    </location>
</feature>
<dbReference type="InterPro" id="IPR036163">
    <property type="entry name" value="HMA_dom_sf"/>
</dbReference>
<dbReference type="PRINTS" id="PR00941">
    <property type="entry name" value="CDATPASE"/>
</dbReference>
<evidence type="ECO:0000256" key="3">
    <source>
        <dbReference type="ARBA" id="ARBA00022539"/>
    </source>
</evidence>
<dbReference type="PROSITE" id="PS00154">
    <property type="entry name" value="ATPASE_E1_E2"/>
    <property type="match status" value="1"/>
</dbReference>
<dbReference type="PRINTS" id="PR00119">
    <property type="entry name" value="CATATPASE"/>
</dbReference>
<evidence type="ECO:0000313" key="15">
    <source>
        <dbReference type="EMBL" id="SEJ52074.1"/>
    </source>
</evidence>
<dbReference type="RefSeq" id="WP_091831497.1">
    <property type="nucleotide sequence ID" value="NZ_FNZK01000009.1"/>
</dbReference>
<dbReference type="InterPro" id="IPR001757">
    <property type="entry name" value="P_typ_ATPase"/>
</dbReference>
<proteinExistence type="inferred from homology"/>
<dbReference type="SUPFAM" id="SSF81665">
    <property type="entry name" value="Calcium ATPase, transmembrane domain M"/>
    <property type="match status" value="1"/>
</dbReference>
<dbReference type="InterPro" id="IPR008250">
    <property type="entry name" value="ATPase_P-typ_transduc_dom_A_sf"/>
</dbReference>
<feature type="transmembrane region" description="Helical" evidence="13">
    <location>
        <begin position="347"/>
        <end position="373"/>
    </location>
</feature>
<evidence type="ECO:0000256" key="7">
    <source>
        <dbReference type="ARBA" id="ARBA00022840"/>
    </source>
</evidence>
<dbReference type="SUPFAM" id="SSF56784">
    <property type="entry name" value="HAD-like"/>
    <property type="match status" value="1"/>
</dbReference>
<dbReference type="Gene3D" id="3.40.1110.10">
    <property type="entry name" value="Calcium-transporting ATPase, cytoplasmic domain N"/>
    <property type="match status" value="1"/>
</dbReference>
<dbReference type="SFLD" id="SFLDG00002">
    <property type="entry name" value="C1.7:_P-type_atpase_like"/>
    <property type="match status" value="1"/>
</dbReference>
<dbReference type="InterPro" id="IPR059000">
    <property type="entry name" value="ATPase_P-type_domA"/>
</dbReference>
<dbReference type="InterPro" id="IPR044492">
    <property type="entry name" value="P_typ_ATPase_HD_dom"/>
</dbReference>
<dbReference type="PANTHER" id="PTHR48085:SF5">
    <property type="entry name" value="CADMIUM_ZINC-TRANSPORTING ATPASE HMA4-RELATED"/>
    <property type="match status" value="1"/>
</dbReference>
<protein>
    <recommendedName>
        <fullName evidence="11">Cd(2+)-exporting ATPase</fullName>
        <ecNumber evidence="11">7.2.2.21</ecNumber>
    </recommendedName>
</protein>
<dbReference type="PROSITE" id="PS01229">
    <property type="entry name" value="COF_2"/>
    <property type="match status" value="1"/>
</dbReference>
<dbReference type="SFLD" id="SFLDS00003">
    <property type="entry name" value="Haloacid_Dehalogenase"/>
    <property type="match status" value="1"/>
</dbReference>
<dbReference type="Proteomes" id="UP000199662">
    <property type="component" value="Unassembled WGS sequence"/>
</dbReference>
<dbReference type="InterPro" id="IPR051014">
    <property type="entry name" value="Cation_Transport_ATPase_IB"/>
</dbReference>
<gene>
    <name evidence="15" type="ORF">SAMN05660742_10999</name>
</gene>
<dbReference type="Pfam" id="PF00403">
    <property type="entry name" value="HMA"/>
    <property type="match status" value="1"/>
</dbReference>
<feature type="transmembrane region" description="Helical" evidence="13">
    <location>
        <begin position="95"/>
        <end position="113"/>
    </location>
</feature>
<evidence type="ECO:0000256" key="2">
    <source>
        <dbReference type="ARBA" id="ARBA00006024"/>
    </source>
</evidence>
<keyword evidence="13" id="KW-1003">Cell membrane</keyword>
<evidence type="ECO:0000256" key="5">
    <source>
        <dbReference type="ARBA" id="ARBA00022723"/>
    </source>
</evidence>
<dbReference type="NCBIfam" id="TIGR01494">
    <property type="entry name" value="ATPase_P-type"/>
    <property type="match status" value="1"/>
</dbReference>
<keyword evidence="3" id="KW-0104">Cadmium</keyword>